<sequence length="112" mass="13180">MQLQVSARRTPPPENCTRVDYQSLSPAFRGVVVKKIKRVNRDKIKVIYDCSGESHITEIQNNTRLLEEWKQKKKLSAHVVVQFNGTMNELPLGFKKKVRNELDEQRRRLYQV</sequence>
<protein>
    <submittedName>
        <fullName evidence="1">Uncharacterized protein</fullName>
    </submittedName>
</protein>
<dbReference type="Proteomes" id="UP001176961">
    <property type="component" value="Unassembled WGS sequence"/>
</dbReference>
<gene>
    <name evidence="1" type="ORF">CYNAS_LOCUS10001</name>
</gene>
<reference evidence="1" key="1">
    <citation type="submission" date="2023-07" db="EMBL/GenBank/DDBJ databases">
        <authorList>
            <consortium name="CYATHOMIX"/>
        </authorList>
    </citation>
    <scope>NUCLEOTIDE SEQUENCE</scope>
    <source>
        <strain evidence="1">N/A</strain>
    </source>
</reference>
<keyword evidence="2" id="KW-1185">Reference proteome</keyword>
<evidence type="ECO:0000313" key="2">
    <source>
        <dbReference type="Proteomes" id="UP001176961"/>
    </source>
</evidence>
<proteinExistence type="predicted"/>
<evidence type="ECO:0000313" key="1">
    <source>
        <dbReference type="EMBL" id="CAJ0598018.1"/>
    </source>
</evidence>
<accession>A0AA36GTJ9</accession>
<dbReference type="EMBL" id="CATQJL010000223">
    <property type="protein sequence ID" value="CAJ0598018.1"/>
    <property type="molecule type" value="Genomic_DNA"/>
</dbReference>
<comment type="caution">
    <text evidence="1">The sequence shown here is derived from an EMBL/GenBank/DDBJ whole genome shotgun (WGS) entry which is preliminary data.</text>
</comment>
<name>A0AA36GTJ9_CYLNA</name>
<dbReference type="AlphaFoldDB" id="A0AA36GTJ9"/>
<organism evidence="1 2">
    <name type="scientific">Cylicocyclus nassatus</name>
    <name type="common">Nematode worm</name>
    <dbReference type="NCBI Taxonomy" id="53992"/>
    <lineage>
        <taxon>Eukaryota</taxon>
        <taxon>Metazoa</taxon>
        <taxon>Ecdysozoa</taxon>
        <taxon>Nematoda</taxon>
        <taxon>Chromadorea</taxon>
        <taxon>Rhabditida</taxon>
        <taxon>Rhabditina</taxon>
        <taxon>Rhabditomorpha</taxon>
        <taxon>Strongyloidea</taxon>
        <taxon>Strongylidae</taxon>
        <taxon>Cylicocyclus</taxon>
    </lineage>
</organism>